<feature type="compositionally biased region" description="Basic and acidic residues" evidence="1">
    <location>
        <begin position="126"/>
        <end position="161"/>
    </location>
</feature>
<dbReference type="EMBL" id="KB201459">
    <property type="protein sequence ID" value="ESO96546.1"/>
    <property type="molecule type" value="Genomic_DNA"/>
</dbReference>
<feature type="compositionally biased region" description="Acidic residues" evidence="1">
    <location>
        <begin position="353"/>
        <end position="365"/>
    </location>
</feature>
<feature type="region of interest" description="Disordered" evidence="1">
    <location>
        <begin position="108"/>
        <end position="622"/>
    </location>
</feature>
<feature type="compositionally biased region" description="Basic and acidic residues" evidence="1">
    <location>
        <begin position="557"/>
        <end position="570"/>
    </location>
</feature>
<dbReference type="GO" id="GO:0003906">
    <property type="term" value="F:DNA-(apurinic or apyrimidinic site) endonuclease activity"/>
    <property type="evidence" value="ECO:0007669"/>
    <property type="project" value="InterPro"/>
</dbReference>
<evidence type="ECO:0000259" key="2">
    <source>
        <dbReference type="Pfam" id="PF10283"/>
    </source>
</evidence>
<dbReference type="AlphaFoldDB" id="V4AS51"/>
<dbReference type="STRING" id="225164.V4AS51"/>
<feature type="compositionally biased region" description="Low complexity" evidence="1">
    <location>
        <begin position="164"/>
        <end position="173"/>
    </location>
</feature>
<dbReference type="OrthoDB" id="10256774at2759"/>
<dbReference type="GO" id="GO:0005634">
    <property type="term" value="C:nucleus"/>
    <property type="evidence" value="ECO:0007669"/>
    <property type="project" value="TreeGrafter"/>
</dbReference>
<feature type="compositionally biased region" description="Basic and acidic residues" evidence="1">
    <location>
        <begin position="486"/>
        <end position="497"/>
    </location>
</feature>
<organism evidence="3 4">
    <name type="scientific">Lottia gigantea</name>
    <name type="common">Giant owl limpet</name>
    <dbReference type="NCBI Taxonomy" id="225164"/>
    <lineage>
        <taxon>Eukaryota</taxon>
        <taxon>Metazoa</taxon>
        <taxon>Spiralia</taxon>
        <taxon>Lophotrochozoa</taxon>
        <taxon>Mollusca</taxon>
        <taxon>Gastropoda</taxon>
        <taxon>Patellogastropoda</taxon>
        <taxon>Lottioidea</taxon>
        <taxon>Lottiidae</taxon>
        <taxon>Lottia</taxon>
    </lineage>
</organism>
<dbReference type="KEGG" id="lgi:LOTGIDRAFT_159962"/>
<dbReference type="InterPro" id="IPR019406">
    <property type="entry name" value="APLF_PBZ"/>
</dbReference>
<protein>
    <recommendedName>
        <fullName evidence="2">PBZ-type domain-containing protein</fullName>
    </recommendedName>
</protein>
<dbReference type="GeneID" id="20238232"/>
<feature type="compositionally biased region" description="Acidic residues" evidence="1">
    <location>
        <begin position="520"/>
        <end position="531"/>
    </location>
</feature>
<name>V4AS51_LOTGI</name>
<dbReference type="HOGENOM" id="CLU_423524_0_0_1"/>
<feature type="compositionally biased region" description="Polar residues" evidence="1">
    <location>
        <begin position="540"/>
        <end position="554"/>
    </location>
</feature>
<evidence type="ECO:0000256" key="1">
    <source>
        <dbReference type="SAM" id="MobiDB-lite"/>
    </source>
</evidence>
<dbReference type="InterPro" id="IPR039253">
    <property type="entry name" value="APLF"/>
</dbReference>
<gene>
    <name evidence="3" type="ORF">LOTGIDRAFT_159962</name>
</gene>
<dbReference type="Proteomes" id="UP000030746">
    <property type="component" value="Unassembled WGS sequence"/>
</dbReference>
<feature type="compositionally biased region" description="Basic residues" evidence="1">
    <location>
        <begin position="314"/>
        <end position="324"/>
    </location>
</feature>
<feature type="compositionally biased region" description="Basic residues" evidence="1">
    <location>
        <begin position="392"/>
        <end position="402"/>
    </location>
</feature>
<dbReference type="PANTHER" id="PTHR21315:SF2">
    <property type="entry name" value="APRATAXIN AND PNK-LIKE FACTOR"/>
    <property type="match status" value="1"/>
</dbReference>
<feature type="domain" description="PBZ-type" evidence="2">
    <location>
        <begin position="532"/>
        <end position="556"/>
    </location>
</feature>
<dbReference type="Pfam" id="PF10283">
    <property type="entry name" value="zf-CCHH"/>
    <property type="match status" value="2"/>
</dbReference>
<dbReference type="InterPro" id="IPR008984">
    <property type="entry name" value="SMAD_FHA_dom_sf"/>
</dbReference>
<feature type="compositionally biased region" description="Basic residues" evidence="1">
    <location>
        <begin position="252"/>
        <end position="262"/>
    </location>
</feature>
<evidence type="ECO:0000313" key="3">
    <source>
        <dbReference type="EMBL" id="ESO96546.1"/>
    </source>
</evidence>
<dbReference type="GO" id="GO:0008408">
    <property type="term" value="F:3'-5' exonuclease activity"/>
    <property type="evidence" value="ECO:0007669"/>
    <property type="project" value="InterPro"/>
</dbReference>
<dbReference type="Gene3D" id="2.60.200.20">
    <property type="match status" value="1"/>
</dbReference>
<feature type="compositionally biased region" description="Acidic residues" evidence="1">
    <location>
        <begin position="598"/>
        <end position="622"/>
    </location>
</feature>
<dbReference type="SUPFAM" id="SSF49879">
    <property type="entry name" value="SMAD/FHA domain"/>
    <property type="match status" value="1"/>
</dbReference>
<dbReference type="PANTHER" id="PTHR21315">
    <property type="entry name" value="APRATAXIN AND PNK-LIKE FACTOR-RELATED"/>
    <property type="match status" value="1"/>
</dbReference>
<sequence length="647" mass="72243">MASVQLRSLDDGNITDVPESGVTVVGRGPFLEITDKRVSRNHANLEIVDGKLYLTPIHVNPCFFKKGGEGSQKILEKDEKFCLEEGDVFGLLPDQLFFKVLYKNKPVNGDVKKEPESVPSQTNGDTKSDAKADPDESWDKSSDNEKEEKKPDIKNEMKSENNNDEASSSSGAGPSTVTPPGQKEMALPLERKRQLPAWLVQAAKTGPSPEKKKTAPKVPAASKRAPRAATSKPIPEAFLTDGEDDDEIIPVKKSRGRPAPRKPPKDSFSEGESEEEPPPKPKNRSKTLTPGTRTPRRKDQFNSDEDDSDELIGRKAKPIPRRTARPPTPESFTPSKRPVRAAKYARGSYVDDYIIEDEESDDYDEFGSQKKYEEDSDFIMEDDDSGSDWGSKKSKGKGKGKAAAKNTPKPRSTAKGSRSRGRSRKSRSDVDSDEYLDEYVPRPSKRRASKAAKSESEEDSSPPPKPRETKKKKKPDSEDDDDGDDEPKKRIPCEFGKKCYRKNPAHFKECCHPGDKSYDEADDDEADDDEKAECPYGTSCFRTNPAHQEQYSHNNKPKKDASRPKRETAGKKSVLQGDEDDNGERNTYDYNDSFLDNNEAEESEESFFDPAEEDSDYDPESEDVAGLLKEAKGFQKNKKLVKPARSR</sequence>
<accession>V4AS51</accession>
<dbReference type="RefSeq" id="XP_009052899.1">
    <property type="nucleotide sequence ID" value="XM_009054651.1"/>
</dbReference>
<dbReference type="OMA" id="PCFYRSS"/>
<keyword evidence="4" id="KW-1185">Reference proteome</keyword>
<feature type="compositionally biased region" description="Acidic residues" evidence="1">
    <location>
        <begin position="374"/>
        <end position="386"/>
    </location>
</feature>
<dbReference type="CTD" id="20238232"/>
<feature type="domain" description="PBZ-type" evidence="2">
    <location>
        <begin position="490"/>
        <end position="515"/>
    </location>
</feature>
<evidence type="ECO:0000313" key="4">
    <source>
        <dbReference type="Proteomes" id="UP000030746"/>
    </source>
</evidence>
<feature type="compositionally biased region" description="Basic and acidic residues" evidence="1">
    <location>
        <begin position="506"/>
        <end position="519"/>
    </location>
</feature>
<reference evidence="3 4" key="1">
    <citation type="journal article" date="2013" name="Nature">
        <title>Insights into bilaterian evolution from three spiralian genomes.</title>
        <authorList>
            <person name="Simakov O."/>
            <person name="Marletaz F."/>
            <person name="Cho S.J."/>
            <person name="Edsinger-Gonzales E."/>
            <person name="Havlak P."/>
            <person name="Hellsten U."/>
            <person name="Kuo D.H."/>
            <person name="Larsson T."/>
            <person name="Lv J."/>
            <person name="Arendt D."/>
            <person name="Savage R."/>
            <person name="Osoegawa K."/>
            <person name="de Jong P."/>
            <person name="Grimwood J."/>
            <person name="Chapman J.A."/>
            <person name="Shapiro H."/>
            <person name="Aerts A."/>
            <person name="Otillar R.P."/>
            <person name="Terry A.Y."/>
            <person name="Boore J.L."/>
            <person name="Grigoriev I.V."/>
            <person name="Lindberg D.R."/>
            <person name="Seaver E.C."/>
            <person name="Weisblat D.A."/>
            <person name="Putnam N.H."/>
            <person name="Rokhsar D.S."/>
        </authorList>
    </citation>
    <scope>NUCLEOTIDE SEQUENCE [LARGE SCALE GENOMIC DNA]</scope>
</reference>
<dbReference type="GO" id="GO:0006302">
    <property type="term" value="P:double-strand break repair"/>
    <property type="evidence" value="ECO:0007669"/>
    <property type="project" value="InterPro"/>
</dbReference>
<proteinExistence type="predicted"/>
<dbReference type="GO" id="GO:0035861">
    <property type="term" value="C:site of double-strand break"/>
    <property type="evidence" value="ECO:0007669"/>
    <property type="project" value="TreeGrafter"/>
</dbReference>
<dbReference type="FunFam" id="2.60.200.20:FF:000061">
    <property type="entry name" value="Zgc:165656 protein"/>
    <property type="match status" value="1"/>
</dbReference>